<name>A0A238BKG7_9BILA</name>
<organism evidence="2 3">
    <name type="scientific">Onchocerca flexuosa</name>
    <dbReference type="NCBI Taxonomy" id="387005"/>
    <lineage>
        <taxon>Eukaryota</taxon>
        <taxon>Metazoa</taxon>
        <taxon>Ecdysozoa</taxon>
        <taxon>Nematoda</taxon>
        <taxon>Chromadorea</taxon>
        <taxon>Rhabditida</taxon>
        <taxon>Spirurina</taxon>
        <taxon>Spiruromorpha</taxon>
        <taxon>Filarioidea</taxon>
        <taxon>Onchocercidae</taxon>
        <taxon>Onchocerca</taxon>
    </lineage>
</organism>
<dbReference type="Proteomes" id="UP000242913">
    <property type="component" value="Unassembled WGS sequence"/>
</dbReference>
<protein>
    <submittedName>
        <fullName evidence="2">Oxidoreductase, short chain dehydrogenase/reductase family protein</fullName>
    </submittedName>
</protein>
<dbReference type="PANTHER" id="PTHR43658">
    <property type="entry name" value="SHORT-CHAIN DEHYDROGENASE/REDUCTASE"/>
    <property type="match status" value="1"/>
</dbReference>
<dbReference type="EMBL" id="KZ271547">
    <property type="protein sequence ID" value="OZC05018.1"/>
    <property type="molecule type" value="Genomic_DNA"/>
</dbReference>
<keyword evidence="1" id="KW-0560">Oxidoreductase</keyword>
<proteinExistence type="predicted"/>
<reference evidence="2 3" key="1">
    <citation type="submission" date="2015-12" db="EMBL/GenBank/DDBJ databases">
        <title>Draft genome of the nematode, Onchocerca flexuosa.</title>
        <authorList>
            <person name="Mitreva M."/>
        </authorList>
    </citation>
    <scope>NUCLEOTIDE SEQUENCE [LARGE SCALE GENOMIC DNA]</scope>
    <source>
        <strain evidence="2">Red Deer</strain>
    </source>
</reference>
<evidence type="ECO:0000313" key="3">
    <source>
        <dbReference type="Proteomes" id="UP000242913"/>
    </source>
</evidence>
<dbReference type="PANTHER" id="PTHR43658:SF8">
    <property type="entry name" value="17-BETA-HYDROXYSTEROID DEHYDROGENASE 14-RELATED"/>
    <property type="match status" value="1"/>
</dbReference>
<gene>
    <name evidence="2" type="ORF">X798_08011</name>
</gene>
<keyword evidence="3" id="KW-1185">Reference proteome</keyword>
<dbReference type="AlphaFoldDB" id="A0A238BKG7"/>
<evidence type="ECO:0000256" key="1">
    <source>
        <dbReference type="ARBA" id="ARBA00023002"/>
    </source>
</evidence>
<dbReference type="InterPro" id="IPR036291">
    <property type="entry name" value="NAD(P)-bd_dom_sf"/>
</dbReference>
<sequence length="213" mass="23072">MKEAVALVTGGASGLGKATVQHLLKHGFKVAMLDLPSSNGSFLAKLINRDCLYVPANVTIDDEVKNGISKVRNKFGHLNAVINCAGISFNYKMFSFNKQNTNQKLTVMSDLKKVLAGFDAISSGAVNNATLALAKDHASDGIRFITIAPGIFRTPLVISHMNELNVEIYEKMVEFPARLGIPEEFAALVLQVIQNSYLNGVVIRLDGALRMPP</sequence>
<dbReference type="Gene3D" id="3.40.50.720">
    <property type="entry name" value="NAD(P)-binding Rossmann-like Domain"/>
    <property type="match status" value="2"/>
</dbReference>
<dbReference type="GO" id="GO:0016491">
    <property type="term" value="F:oxidoreductase activity"/>
    <property type="evidence" value="ECO:0007669"/>
    <property type="project" value="UniProtKB-KW"/>
</dbReference>
<dbReference type="InterPro" id="IPR002347">
    <property type="entry name" value="SDR_fam"/>
</dbReference>
<dbReference type="SUPFAM" id="SSF51735">
    <property type="entry name" value="NAD(P)-binding Rossmann-fold domains"/>
    <property type="match status" value="1"/>
</dbReference>
<dbReference type="Pfam" id="PF00106">
    <property type="entry name" value="adh_short"/>
    <property type="match status" value="1"/>
</dbReference>
<dbReference type="OrthoDB" id="1274115at2759"/>
<evidence type="ECO:0000313" key="2">
    <source>
        <dbReference type="EMBL" id="OZC05018.1"/>
    </source>
</evidence>
<accession>A0A238BKG7</accession>
<dbReference type="PRINTS" id="PR00081">
    <property type="entry name" value="GDHRDH"/>
</dbReference>